<keyword evidence="3" id="KW-1185">Reference proteome</keyword>
<evidence type="ECO:0000313" key="2">
    <source>
        <dbReference type="EMBL" id="MDQ0933635.1"/>
    </source>
</evidence>
<protein>
    <submittedName>
        <fullName evidence="2">Uncharacterized protein</fullName>
    </submittedName>
</protein>
<feature type="compositionally biased region" description="Basic residues" evidence="1">
    <location>
        <begin position="50"/>
        <end position="61"/>
    </location>
</feature>
<feature type="region of interest" description="Disordered" evidence="1">
    <location>
        <begin position="45"/>
        <end position="67"/>
    </location>
</feature>
<gene>
    <name evidence="2" type="ORF">QFZ49_003575</name>
</gene>
<proteinExistence type="predicted"/>
<name>A0ABU0RNT2_9ACTN</name>
<accession>A0ABU0RNT2</accession>
<evidence type="ECO:0000313" key="3">
    <source>
        <dbReference type="Proteomes" id="UP001223072"/>
    </source>
</evidence>
<sequence>MTRMAECIPTGRLVIPAEAGSGKTVLVERFLVGDASRKIRTCGMAARTAPQRRGRRPRGGRHGWSQGLTLLHRGRDRDFECVTAVTGQALQWYGPVAGK</sequence>
<reference evidence="2 3" key="1">
    <citation type="submission" date="2023-07" db="EMBL/GenBank/DDBJ databases">
        <title>Comparative genomics of wheat-associated soil bacteria to identify genetic determinants of phenazine resistance.</title>
        <authorList>
            <person name="Mouncey N."/>
        </authorList>
    </citation>
    <scope>NUCLEOTIDE SEQUENCE [LARGE SCALE GENOMIC DNA]</scope>
    <source>
        <strain evidence="2 3">W2I16</strain>
    </source>
</reference>
<dbReference type="EMBL" id="JAUSZS010000004">
    <property type="protein sequence ID" value="MDQ0933635.1"/>
    <property type="molecule type" value="Genomic_DNA"/>
</dbReference>
<organism evidence="2 3">
    <name type="scientific">Streptomyces turgidiscabies</name>
    <dbReference type="NCBI Taxonomy" id="85558"/>
    <lineage>
        <taxon>Bacteria</taxon>
        <taxon>Bacillati</taxon>
        <taxon>Actinomycetota</taxon>
        <taxon>Actinomycetes</taxon>
        <taxon>Kitasatosporales</taxon>
        <taxon>Streptomycetaceae</taxon>
        <taxon>Streptomyces</taxon>
    </lineage>
</organism>
<evidence type="ECO:0000256" key="1">
    <source>
        <dbReference type="SAM" id="MobiDB-lite"/>
    </source>
</evidence>
<comment type="caution">
    <text evidence="2">The sequence shown here is derived from an EMBL/GenBank/DDBJ whole genome shotgun (WGS) entry which is preliminary data.</text>
</comment>
<dbReference type="Proteomes" id="UP001223072">
    <property type="component" value="Unassembled WGS sequence"/>
</dbReference>